<comment type="similarity">
    <text evidence="2">Belongs to the beta sliding clamp family.</text>
</comment>
<dbReference type="InterPro" id="IPR022634">
    <property type="entry name" value="DNA_polIII_beta_N"/>
</dbReference>
<organism evidence="13">
    <name type="scientific">bioreactor metagenome</name>
    <dbReference type="NCBI Taxonomy" id="1076179"/>
    <lineage>
        <taxon>unclassified sequences</taxon>
        <taxon>metagenomes</taxon>
        <taxon>ecological metagenomes</taxon>
    </lineage>
</organism>
<dbReference type="AlphaFoldDB" id="A0A644UAH7"/>
<dbReference type="InterPro" id="IPR001001">
    <property type="entry name" value="DNA_polIII_beta"/>
</dbReference>
<feature type="domain" description="DNA polymerase III beta sliding clamp N-terminal" evidence="10">
    <location>
        <begin position="1"/>
        <end position="120"/>
    </location>
</feature>
<dbReference type="PANTHER" id="PTHR30478">
    <property type="entry name" value="DNA POLYMERASE III SUBUNIT BETA"/>
    <property type="match status" value="1"/>
</dbReference>
<keyword evidence="7" id="KW-0239">DNA-directed DNA polymerase</keyword>
<evidence type="ECO:0000256" key="7">
    <source>
        <dbReference type="ARBA" id="ARBA00022932"/>
    </source>
</evidence>
<keyword evidence="9" id="KW-0175">Coiled coil</keyword>
<dbReference type="GO" id="GO:0003677">
    <property type="term" value="F:DNA binding"/>
    <property type="evidence" value="ECO:0007669"/>
    <property type="project" value="UniProtKB-KW"/>
</dbReference>
<dbReference type="InterPro" id="IPR046938">
    <property type="entry name" value="DNA_clamp_sf"/>
</dbReference>
<keyword evidence="6" id="KW-0235">DNA replication</keyword>
<feature type="coiled-coil region" evidence="9">
    <location>
        <begin position="198"/>
        <end position="225"/>
    </location>
</feature>
<dbReference type="Pfam" id="PF02768">
    <property type="entry name" value="DNA_pol3_beta_3"/>
    <property type="match status" value="1"/>
</dbReference>
<protein>
    <submittedName>
        <fullName evidence="13">Beta sliding clamp</fullName>
    </submittedName>
</protein>
<keyword evidence="3" id="KW-0963">Cytoplasm</keyword>
<dbReference type="GO" id="GO:0009360">
    <property type="term" value="C:DNA polymerase III complex"/>
    <property type="evidence" value="ECO:0007669"/>
    <property type="project" value="InterPro"/>
</dbReference>
<evidence type="ECO:0000256" key="8">
    <source>
        <dbReference type="ARBA" id="ARBA00023125"/>
    </source>
</evidence>
<dbReference type="InterPro" id="IPR022637">
    <property type="entry name" value="DNA_polIII_beta_cen"/>
</dbReference>
<evidence type="ECO:0000256" key="1">
    <source>
        <dbReference type="ARBA" id="ARBA00004496"/>
    </source>
</evidence>
<dbReference type="GO" id="GO:0003887">
    <property type="term" value="F:DNA-directed DNA polymerase activity"/>
    <property type="evidence" value="ECO:0007669"/>
    <property type="project" value="UniProtKB-KW"/>
</dbReference>
<dbReference type="SMART" id="SM00480">
    <property type="entry name" value="POL3Bc"/>
    <property type="match status" value="1"/>
</dbReference>
<dbReference type="GO" id="GO:0008408">
    <property type="term" value="F:3'-5' exonuclease activity"/>
    <property type="evidence" value="ECO:0007669"/>
    <property type="project" value="InterPro"/>
</dbReference>
<evidence type="ECO:0000256" key="3">
    <source>
        <dbReference type="ARBA" id="ARBA00022490"/>
    </source>
</evidence>
<dbReference type="SUPFAM" id="SSF55979">
    <property type="entry name" value="DNA clamp"/>
    <property type="match status" value="3"/>
</dbReference>
<dbReference type="Gene3D" id="3.70.10.10">
    <property type="match status" value="1"/>
</dbReference>
<dbReference type="InterPro" id="IPR022635">
    <property type="entry name" value="DNA_polIII_beta_C"/>
</dbReference>
<evidence type="ECO:0000259" key="11">
    <source>
        <dbReference type="Pfam" id="PF02767"/>
    </source>
</evidence>
<evidence type="ECO:0000256" key="5">
    <source>
        <dbReference type="ARBA" id="ARBA00022695"/>
    </source>
</evidence>
<comment type="caution">
    <text evidence="13">The sequence shown here is derived from an EMBL/GenBank/DDBJ whole genome shotgun (WGS) entry which is preliminary data.</text>
</comment>
<reference evidence="13" key="1">
    <citation type="submission" date="2019-08" db="EMBL/GenBank/DDBJ databases">
        <authorList>
            <person name="Kucharzyk K."/>
            <person name="Murdoch R.W."/>
            <person name="Higgins S."/>
            <person name="Loffler F."/>
        </authorList>
    </citation>
    <scope>NUCLEOTIDE SEQUENCE</scope>
</reference>
<dbReference type="EMBL" id="VSSQ01000092">
    <property type="protein sequence ID" value="MPL75874.1"/>
    <property type="molecule type" value="Genomic_DNA"/>
</dbReference>
<evidence type="ECO:0000256" key="6">
    <source>
        <dbReference type="ARBA" id="ARBA00022705"/>
    </source>
</evidence>
<comment type="subcellular location">
    <subcellularLocation>
        <location evidence="1">Cytoplasm</location>
    </subcellularLocation>
</comment>
<feature type="domain" description="DNA polymerase III beta sliding clamp central" evidence="11">
    <location>
        <begin position="129"/>
        <end position="248"/>
    </location>
</feature>
<dbReference type="Gene3D" id="3.10.150.10">
    <property type="entry name" value="DNA Polymerase III, subunit A, domain 2"/>
    <property type="match status" value="1"/>
</dbReference>
<gene>
    <name evidence="13" type="primary">dnaN_10</name>
    <name evidence="13" type="ORF">SDC9_21712</name>
</gene>
<accession>A0A644UAH7</accession>
<dbReference type="GO" id="GO:0006271">
    <property type="term" value="P:DNA strand elongation involved in DNA replication"/>
    <property type="evidence" value="ECO:0007669"/>
    <property type="project" value="TreeGrafter"/>
</dbReference>
<dbReference type="Pfam" id="PF02767">
    <property type="entry name" value="DNA_pol3_beta_2"/>
    <property type="match status" value="1"/>
</dbReference>
<evidence type="ECO:0000313" key="13">
    <source>
        <dbReference type="EMBL" id="MPL75874.1"/>
    </source>
</evidence>
<keyword evidence="5" id="KW-0548">Nucleotidyltransferase</keyword>
<evidence type="ECO:0000259" key="10">
    <source>
        <dbReference type="Pfam" id="PF00712"/>
    </source>
</evidence>
<feature type="domain" description="DNA polymerase III beta sliding clamp C-terminal" evidence="12">
    <location>
        <begin position="250"/>
        <end position="371"/>
    </location>
</feature>
<name>A0A644UAH7_9ZZZZ</name>
<keyword evidence="8" id="KW-0238">DNA-binding</keyword>
<dbReference type="CDD" id="cd00140">
    <property type="entry name" value="beta_clamp"/>
    <property type="match status" value="1"/>
</dbReference>
<evidence type="ECO:0000259" key="12">
    <source>
        <dbReference type="Pfam" id="PF02768"/>
    </source>
</evidence>
<evidence type="ECO:0000256" key="4">
    <source>
        <dbReference type="ARBA" id="ARBA00022679"/>
    </source>
</evidence>
<dbReference type="Pfam" id="PF00712">
    <property type="entry name" value="DNA_pol3_beta"/>
    <property type="match status" value="1"/>
</dbReference>
<evidence type="ECO:0000256" key="2">
    <source>
        <dbReference type="ARBA" id="ARBA00010752"/>
    </source>
</evidence>
<dbReference type="NCBIfam" id="TIGR00663">
    <property type="entry name" value="dnan"/>
    <property type="match status" value="1"/>
</dbReference>
<keyword evidence="4" id="KW-0808">Transferase</keyword>
<proteinExistence type="inferred from homology"/>
<evidence type="ECO:0000256" key="9">
    <source>
        <dbReference type="SAM" id="Coils"/>
    </source>
</evidence>
<sequence>MKFEINSIKLFKIINQVSKARNKSTLNSYLNNIYIKSENNSLTMRATNLELTCEKTIPMKGVVNGECLINGDVLTKISNYFSNIDTNITCELVDDVFNILYLKNKVQLKTTKLEDFPKMPNSGNYLTNINLKTYINLIKSVSFCASTSEIKPEISSVYLYSKNEELFSVATDSFRLAEKKIVFNNSEDINILISQKNINEKVSILESLQEENEEEESEIEIYNSENILTIQNNNTTLSIRSINGNFPDYKQLFPKEWTTKIKVDKQELRNTLNLSTIFVNNYSYVDFDINTEEKVIKTKSKNDKIGALDKDIVPNEMTGENILASYNSNYFLDGISHIVSDEVELLFTQGNRPMFIKDAKDESFTYLLMPLNK</sequence>
<dbReference type="PANTHER" id="PTHR30478:SF0">
    <property type="entry name" value="BETA SLIDING CLAMP"/>
    <property type="match status" value="1"/>
</dbReference>
<dbReference type="GO" id="GO:0005737">
    <property type="term" value="C:cytoplasm"/>
    <property type="evidence" value="ECO:0007669"/>
    <property type="project" value="UniProtKB-SubCell"/>
</dbReference>